<gene>
    <name evidence="1" type="ORF">H640_04503</name>
</gene>
<protein>
    <submittedName>
        <fullName evidence="1">Uncharacterized protein</fullName>
    </submittedName>
</protein>
<keyword evidence="2" id="KW-1185">Reference proteome</keyword>
<sequence>MAITELSDNEPLVTHVPALGRDLMVEGDVTGHPVHPLLRPLFPGGLRSEVYSLDGASDVGLGLLVNGWCGVVGMPELQGAQMRRWGVDASRLVMVSSPRGWLATVAALVEELDVVYACAPPVMSVQASRRLATRLRARRSTLVICGGWPSAVTHIDVRTIGWWKSQQVGHSSAVHEVEVTVTRHHWSRSVVLARDDRGVHGISSELVGGIPS</sequence>
<comment type="caution">
    <text evidence="1">The sequence shown here is derived from an EMBL/GenBank/DDBJ whole genome shotgun (WGS) entry which is preliminary data.</text>
</comment>
<evidence type="ECO:0000313" key="2">
    <source>
        <dbReference type="Proteomes" id="UP000053711"/>
    </source>
</evidence>
<dbReference type="Proteomes" id="UP000053711">
    <property type="component" value="Unassembled WGS sequence"/>
</dbReference>
<proteinExistence type="predicted"/>
<evidence type="ECO:0000313" key="1">
    <source>
        <dbReference type="EMBL" id="ERF66748.1"/>
    </source>
</evidence>
<dbReference type="EMBL" id="AOST01000041">
    <property type="protein sequence ID" value="ERF66748.1"/>
    <property type="molecule type" value="Genomic_DNA"/>
</dbReference>
<reference evidence="1 2" key="1">
    <citation type="journal article" date="2013" name="BMC Genomics">
        <title>Comparative genomics reveals distinct host-interacting traits of three major human-associated propionibacteria.</title>
        <authorList>
            <person name="Mak T.N."/>
            <person name="Schmid M."/>
            <person name="Brzuszkiewicz E."/>
            <person name="Zeng G."/>
            <person name="Meyer R."/>
            <person name="Sfanos K.S."/>
            <person name="Brinkmann V."/>
            <person name="Meyer T.F."/>
            <person name="Bruggemann H."/>
        </authorList>
    </citation>
    <scope>NUCLEOTIDE SEQUENCE [LARGE SCALE GENOMIC DNA]</scope>
    <source>
        <strain evidence="1 2">TM11</strain>
    </source>
</reference>
<name>A0ACB4UP98_9ACTN</name>
<organism evidence="1 2">
    <name type="scientific">Cutibacterium granulosum TM11</name>
    <dbReference type="NCBI Taxonomy" id="1292373"/>
    <lineage>
        <taxon>Bacteria</taxon>
        <taxon>Bacillati</taxon>
        <taxon>Actinomycetota</taxon>
        <taxon>Actinomycetes</taxon>
        <taxon>Propionibacteriales</taxon>
        <taxon>Propionibacteriaceae</taxon>
        <taxon>Cutibacterium</taxon>
    </lineage>
</organism>
<accession>A0ACB4UP98</accession>